<dbReference type="Proteomes" id="UP001314169">
    <property type="component" value="Chromosome 1"/>
</dbReference>
<dbReference type="InterPro" id="IPR003193">
    <property type="entry name" value="ADP-ribosyl_cyclase"/>
</dbReference>
<sequence length="282" mass="32179">MAIWDRALSWPSLLLQVLLLAPCWAGAQCTRWSGKGTTPHLRSIFLGRCGEYIDLLQPQLRDKNCTAMWEAFQLALNKDPCSVLPSDYDRFIDLARHPIPRDKALIWENNQLLVVDYSEKSRRYMPLGDALFGKVVDFMSWCRQENGSGLDYQSCPVLEDCETNAMDSFWRRASTQYAKETSGVIHVMLNGSEPKGAYPAKGFLANYEIPNLQKDKVTRVEIWVMHDIGGPYLESCGEGTVKIMEDKLKEMGLQYRCTNDYLPVKLFMCVDHTTHPDCDFTS</sequence>
<dbReference type="EMBL" id="OY882858">
    <property type="protein sequence ID" value="CAK6433286.1"/>
    <property type="molecule type" value="Genomic_DNA"/>
</dbReference>
<evidence type="ECO:0000313" key="8">
    <source>
        <dbReference type="EMBL" id="CAK6433286.1"/>
    </source>
</evidence>
<keyword evidence="7" id="KW-0732">Signal</keyword>
<dbReference type="SUPFAM" id="SSF52309">
    <property type="entry name" value="N-(deoxy)ribosyltransferase-like"/>
    <property type="match status" value="1"/>
</dbReference>
<dbReference type="PANTHER" id="PTHR10912:SF4">
    <property type="entry name" value="ADP-RIBOSYL CYCLASE_CYCLIC ADP-RIBOSE HYDROLASE 2"/>
    <property type="match status" value="1"/>
</dbReference>
<dbReference type="Pfam" id="PF02267">
    <property type="entry name" value="Rib_hydrolayse"/>
    <property type="match status" value="1"/>
</dbReference>
<organism evidence="8 9">
    <name type="scientific">Pipistrellus nathusii</name>
    <name type="common">Nathusius' pipistrelle</name>
    <dbReference type="NCBI Taxonomy" id="59473"/>
    <lineage>
        <taxon>Eukaryota</taxon>
        <taxon>Metazoa</taxon>
        <taxon>Chordata</taxon>
        <taxon>Craniata</taxon>
        <taxon>Vertebrata</taxon>
        <taxon>Euteleostomi</taxon>
        <taxon>Mammalia</taxon>
        <taxon>Eutheria</taxon>
        <taxon>Laurasiatheria</taxon>
        <taxon>Chiroptera</taxon>
        <taxon>Yangochiroptera</taxon>
        <taxon>Vespertilionidae</taxon>
        <taxon>Pipistrellus</taxon>
    </lineage>
</organism>
<evidence type="ECO:0000256" key="5">
    <source>
        <dbReference type="ARBA" id="ARBA00023027"/>
    </source>
</evidence>
<dbReference type="EC" id="3.2.2.6" evidence="2"/>
<evidence type="ECO:0000256" key="2">
    <source>
        <dbReference type="ARBA" id="ARBA00011982"/>
    </source>
</evidence>
<evidence type="ECO:0000256" key="1">
    <source>
        <dbReference type="ARBA" id="ARBA00005406"/>
    </source>
</evidence>
<accession>A0ABN9Z940</accession>
<evidence type="ECO:0000256" key="6">
    <source>
        <dbReference type="ARBA" id="ARBA00023157"/>
    </source>
</evidence>
<evidence type="ECO:0000256" key="7">
    <source>
        <dbReference type="SAM" id="SignalP"/>
    </source>
</evidence>
<dbReference type="Gene3D" id="1.20.82.10">
    <property type="entry name" value="ADP Ribosyl Cyclase, Chain A, domain 1"/>
    <property type="match status" value="1"/>
</dbReference>
<dbReference type="CDD" id="cd04759">
    <property type="entry name" value="Rib_hydrolase"/>
    <property type="match status" value="1"/>
</dbReference>
<reference evidence="8" key="1">
    <citation type="submission" date="2023-12" db="EMBL/GenBank/DDBJ databases">
        <authorList>
            <person name="Brown T."/>
        </authorList>
    </citation>
    <scope>NUCLEOTIDE SEQUENCE</scope>
</reference>
<keyword evidence="9" id="KW-1185">Reference proteome</keyword>
<feature type="signal peptide" evidence="7">
    <location>
        <begin position="1"/>
        <end position="29"/>
    </location>
</feature>
<dbReference type="Gene3D" id="3.40.50.720">
    <property type="entry name" value="NAD(P)-binding Rossmann-like Domain"/>
    <property type="match status" value="1"/>
</dbReference>
<evidence type="ECO:0000256" key="3">
    <source>
        <dbReference type="ARBA" id="ARBA00022679"/>
    </source>
</evidence>
<evidence type="ECO:0000256" key="4">
    <source>
        <dbReference type="ARBA" id="ARBA00022801"/>
    </source>
</evidence>
<comment type="similarity">
    <text evidence="1">Belongs to the ADP-ribosyl cyclase family.</text>
</comment>
<keyword evidence="3" id="KW-0808">Transferase</keyword>
<proteinExistence type="inferred from homology"/>
<gene>
    <name evidence="8" type="ORF">MPIPNATIZW_LOCUS1592</name>
</gene>
<name>A0ABN9Z940_PIPNA</name>
<feature type="chain" id="PRO_5045235936" description="ADP-ribosyl cyclase/cyclic ADP-ribose hydrolase" evidence="7">
    <location>
        <begin position="30"/>
        <end position="282"/>
    </location>
</feature>
<keyword evidence="6" id="KW-1015">Disulfide bond</keyword>
<evidence type="ECO:0000313" key="9">
    <source>
        <dbReference type="Proteomes" id="UP001314169"/>
    </source>
</evidence>
<protein>
    <recommendedName>
        <fullName evidence="2">ADP-ribosyl cyclase/cyclic ADP-ribose hydrolase</fullName>
        <ecNumber evidence="2">3.2.2.6</ecNumber>
    </recommendedName>
</protein>
<dbReference type="PANTHER" id="PTHR10912">
    <property type="entry name" value="ADP-RIBOSYL CYCLASE"/>
    <property type="match status" value="1"/>
</dbReference>
<keyword evidence="5" id="KW-0520">NAD</keyword>
<keyword evidence="4" id="KW-0378">Hydrolase</keyword>